<keyword evidence="9" id="KW-0758">Storage protein</keyword>
<dbReference type="Gene3D" id="2.30.230.10">
    <property type="entry name" value="Lipovitellin, beta-sheet shell regions, chain A"/>
    <property type="match status" value="1"/>
</dbReference>
<dbReference type="FunFam" id="1.25.10.20:FF:000019">
    <property type="entry name" value="Vtg3 protein"/>
    <property type="match status" value="1"/>
</dbReference>
<dbReference type="GO" id="GO:0007166">
    <property type="term" value="P:cell surface receptor signaling pathway"/>
    <property type="evidence" value="ECO:0007669"/>
    <property type="project" value="InterPro"/>
</dbReference>
<evidence type="ECO:0000313" key="21">
    <source>
        <dbReference type="Proteomes" id="UP000290572"/>
    </source>
</evidence>
<keyword evidence="5" id="KW-0597">Phosphoprotein</keyword>
<dbReference type="InterPro" id="IPR015816">
    <property type="entry name" value="Vitellinogen_b-sht_N"/>
</dbReference>
<evidence type="ECO:0000256" key="10">
    <source>
        <dbReference type="ARBA" id="ARBA00022837"/>
    </source>
</evidence>
<dbReference type="InterPro" id="IPR001747">
    <property type="entry name" value="Vitellogenin_N"/>
</dbReference>
<dbReference type="GO" id="GO:0004930">
    <property type="term" value="F:G protein-coupled receptor activity"/>
    <property type="evidence" value="ECO:0007669"/>
    <property type="project" value="InterPro"/>
</dbReference>
<dbReference type="PANTHER" id="PTHR23345">
    <property type="entry name" value="VITELLOGENIN-RELATED"/>
    <property type="match status" value="1"/>
</dbReference>
<evidence type="ECO:0000256" key="13">
    <source>
        <dbReference type="ARBA" id="ARBA00023157"/>
    </source>
</evidence>
<evidence type="ECO:0000256" key="2">
    <source>
        <dbReference type="ARBA" id="ARBA00007343"/>
    </source>
</evidence>
<evidence type="ECO:0000256" key="12">
    <source>
        <dbReference type="ARBA" id="ARBA00023136"/>
    </source>
</evidence>
<evidence type="ECO:0000256" key="11">
    <source>
        <dbReference type="ARBA" id="ARBA00022989"/>
    </source>
</evidence>
<dbReference type="GO" id="GO:0005886">
    <property type="term" value="C:plasma membrane"/>
    <property type="evidence" value="ECO:0007669"/>
    <property type="project" value="UniProtKB-SubCell"/>
</dbReference>
<dbReference type="Pfam" id="PF01347">
    <property type="entry name" value="Vitellogenin_N"/>
    <property type="match status" value="3"/>
</dbReference>
<dbReference type="PANTHER" id="PTHR23345:SF29">
    <property type="entry name" value="VITELLOGENIN 3, PHOSVITINLESS"/>
    <property type="match status" value="1"/>
</dbReference>
<keyword evidence="21" id="KW-1185">Reference proteome</keyword>
<feature type="transmembrane region" description="Helical" evidence="16">
    <location>
        <begin position="427"/>
        <end position="445"/>
    </location>
</feature>
<dbReference type="EMBL" id="QBIY01013288">
    <property type="protein sequence ID" value="RXN09249.1"/>
    <property type="molecule type" value="Genomic_DNA"/>
</dbReference>
<feature type="transmembrane region" description="Helical" evidence="16">
    <location>
        <begin position="358"/>
        <end position="375"/>
    </location>
</feature>
<keyword evidence="11 16" id="KW-1133">Transmembrane helix</keyword>
<dbReference type="PROSITE" id="PS50221">
    <property type="entry name" value="GAIN_B"/>
    <property type="match status" value="1"/>
</dbReference>
<dbReference type="SUPFAM" id="SSF48431">
    <property type="entry name" value="Lipovitellin-phosvitin complex, superhelical domain"/>
    <property type="match status" value="1"/>
</dbReference>
<dbReference type="CDD" id="cd15437">
    <property type="entry name" value="7tmB2_ETL"/>
    <property type="match status" value="1"/>
</dbReference>
<evidence type="ECO:0000256" key="7">
    <source>
        <dbReference type="ARBA" id="ARBA00022729"/>
    </source>
</evidence>
<feature type="transmembrane region" description="Helical" evidence="16">
    <location>
        <begin position="540"/>
        <end position="561"/>
    </location>
</feature>
<gene>
    <name evidence="20" type="ORF">ROHU_031486</name>
</gene>
<dbReference type="InterPro" id="IPR057244">
    <property type="entry name" value="GAIN_B"/>
</dbReference>
<evidence type="ECO:0000256" key="6">
    <source>
        <dbReference type="ARBA" id="ARBA00022692"/>
    </source>
</evidence>
<dbReference type="PRINTS" id="PR00249">
    <property type="entry name" value="GPCRSECRETIN"/>
</dbReference>
<dbReference type="SMART" id="SM00303">
    <property type="entry name" value="GPS"/>
    <property type="match status" value="1"/>
</dbReference>
<evidence type="ECO:0000256" key="5">
    <source>
        <dbReference type="ARBA" id="ARBA00022553"/>
    </source>
</evidence>
<dbReference type="InterPro" id="IPR015258">
    <property type="entry name" value="Vitellinogen_b-sht_shell"/>
</dbReference>
<feature type="domain" description="Vitellogenin" evidence="19">
    <location>
        <begin position="568"/>
        <end position="993"/>
    </location>
</feature>
<evidence type="ECO:0000256" key="4">
    <source>
        <dbReference type="ARBA" id="ARBA00022536"/>
    </source>
</evidence>
<protein>
    <submittedName>
        <fullName evidence="20">Adhesion G-coupled receptor L4-like protein</fullName>
    </submittedName>
</protein>
<evidence type="ECO:0000313" key="20">
    <source>
        <dbReference type="EMBL" id="RXN09249.1"/>
    </source>
</evidence>
<proteinExistence type="evidence at protein level"/>
<evidence type="ECO:0000256" key="3">
    <source>
        <dbReference type="ARBA" id="ARBA00022475"/>
    </source>
</evidence>
<keyword evidence="3" id="KW-1003">Cell membrane</keyword>
<dbReference type="InterPro" id="IPR011030">
    <property type="entry name" value="Lipovitellin_superhlx_dom"/>
</dbReference>
<dbReference type="InterPro" id="IPR017981">
    <property type="entry name" value="GPCR_2-like_7TM"/>
</dbReference>
<dbReference type="InterPro" id="IPR032471">
    <property type="entry name" value="AGRL2-4_GAIN_subdom_A"/>
</dbReference>
<dbReference type="Gene3D" id="2.60.220.50">
    <property type="match status" value="1"/>
</dbReference>
<keyword evidence="7" id="KW-0732">Signal</keyword>
<dbReference type="GO" id="GO:0071391">
    <property type="term" value="P:cellular response to estrogen stimulus"/>
    <property type="evidence" value="ECO:0007669"/>
    <property type="project" value="TreeGrafter"/>
</dbReference>
<dbReference type="PROSITE" id="PS50261">
    <property type="entry name" value="G_PROTEIN_RECEP_F2_4"/>
    <property type="match status" value="1"/>
</dbReference>
<dbReference type="Gene3D" id="1.25.10.20">
    <property type="entry name" value="Vitellinogen, superhelical"/>
    <property type="match status" value="1"/>
</dbReference>
<keyword evidence="6 16" id="KW-0812">Transmembrane</keyword>
<keyword evidence="4" id="KW-0245">EGF-like domain</keyword>
<dbReference type="Pfam" id="PF01825">
    <property type="entry name" value="GPS"/>
    <property type="match status" value="1"/>
</dbReference>
<dbReference type="GO" id="GO:0032355">
    <property type="term" value="P:response to estradiol"/>
    <property type="evidence" value="ECO:0007669"/>
    <property type="project" value="TreeGrafter"/>
</dbReference>
<name>A0A498LLG8_LABRO</name>
<dbReference type="SUPFAM" id="SSF56968">
    <property type="entry name" value="Lipovitellin-phosvitin complex, beta-sheet shell regions"/>
    <property type="match status" value="3"/>
</dbReference>
<keyword evidence="14" id="KW-0325">Glycoprotein</keyword>
<evidence type="ECO:0000256" key="16">
    <source>
        <dbReference type="SAM" id="Phobius"/>
    </source>
</evidence>
<evidence type="ECO:0000256" key="15">
    <source>
        <dbReference type="PROSITE-ProRule" id="PRU00557"/>
    </source>
</evidence>
<evidence type="ECO:0000256" key="1">
    <source>
        <dbReference type="ARBA" id="ARBA00004651"/>
    </source>
</evidence>
<dbReference type="Proteomes" id="UP000290572">
    <property type="component" value="Unassembled WGS sequence"/>
</dbReference>
<feature type="transmembrane region" description="Helical" evidence="16">
    <location>
        <begin position="465"/>
        <end position="488"/>
    </location>
</feature>
<comment type="subcellular location">
    <subcellularLocation>
        <location evidence="1">Cell membrane</location>
        <topology evidence="1">Multi-pass membrane protein</topology>
    </subcellularLocation>
</comment>
<dbReference type="InterPro" id="IPR050733">
    <property type="entry name" value="Vitellogenin/Apolipophorin"/>
</dbReference>
<dbReference type="FunFam" id="1.20.1070.10:FF:000054">
    <property type="entry name" value="Adhesion G protein-coupled receptor E3"/>
    <property type="match status" value="1"/>
</dbReference>
<evidence type="ECO:0000256" key="9">
    <source>
        <dbReference type="ARBA" id="ARBA00022761"/>
    </source>
</evidence>
<keyword evidence="8" id="KW-0677">Repeat</keyword>
<dbReference type="Pfam" id="PF16489">
    <property type="entry name" value="GAIN"/>
    <property type="match status" value="1"/>
</dbReference>
<comment type="similarity">
    <text evidence="2">Belongs to the G-protein coupled receptor 2 family. Adhesion G-protein coupled receptor (ADGR) subfamily.</text>
</comment>
<dbReference type="Pfam" id="PF00002">
    <property type="entry name" value="7tm_2"/>
    <property type="match status" value="1"/>
</dbReference>
<feature type="domain" description="G-protein coupled receptors family 2 profile 2" evidence="18">
    <location>
        <begin position="321"/>
        <end position="562"/>
    </location>
</feature>
<evidence type="ECO:0000256" key="14">
    <source>
        <dbReference type="ARBA" id="ARBA00023180"/>
    </source>
</evidence>
<dbReference type="GO" id="GO:0005319">
    <property type="term" value="F:lipid transporter activity"/>
    <property type="evidence" value="ECO:0007669"/>
    <property type="project" value="InterPro"/>
</dbReference>
<accession>A0A498LLG8</accession>
<feature type="transmembrane region" description="Helical" evidence="16">
    <location>
        <begin position="327"/>
        <end position="346"/>
    </location>
</feature>
<dbReference type="InterPro" id="IPR000203">
    <property type="entry name" value="GPS"/>
</dbReference>
<sequence length="1469" mass="164762">MKLLLFAENPKKHCHQEHRCIKDAVNNTLERMINMSTPERLKEIRHQTSADLSPVLLMSYIEAMASHKISPRDESQHPEKHINETITNLVFSVNNLVEKDEKVEWDRMNGDLRMYYITTLLHTAEKETLALSAGYTHTTQMQVDAGEVEMKLYTFEPHQAQKHPVSTNIQGNSISVTPKNSKEKNNNGSTSVVFLIYNNIGDLLKPADDPGVADYSRYAAAGEITVNSPVIAAAISNPNTFVLNNVTFTLKHTQEIDPAHDETKCAFWEYSQSMMGHWSLDGCTRTRVNATHTSCSCNHLTHFAILMSSARTNLVAHYNVLTRITQLGMVISLICLSMCIFTFWFFRDIQNTRTTIHKNLCCSLFMAQFIFLIGINKSAHKWFCSLIAGLLHYFFLAAFAWMCIEGIHLYLIVVGVIYNKGFLHRNFYIFGYGSPAVVVAISATLGYKYYGTSNVCWLSTENNFIWSFIGPACLIILVNLLAFAVILYKVYRHTAVKKPEISHYENIRSCARGAIALLFVLGVTWAFGVMHILYETTLTAYLFTFANVFQGMFIFIFLCVLSRRTIKKISNVDVEDFNGIPGKSAFSPSQKLTKRLSAEFSQPIVFEFSKGQITDIRTAPGVSNAVVNIVRGILGFLQVTVKTTQSFYELVELGIHGVCQSSYTVEEDSNAKELIVTQMVDISNCQQPAALYRGMALAPEDKLSKQRGESVVSTVKHTYTVKSTADGGLITKAFAQERQYFSPFNVKGGNSRMLALRDIELLKVSDTTDKIVTGQILDLIKRLAQDNIYHMDSASSTDILKLIQLLRVATLDNLEQLWKQVSVNDEHRRWFLDLVVEVTDERILKFLETRFKAGDITANEAGQALIVAFNHLSAEPVSVALAQEFLTIPFGKSQPLLWNTVVLAYGSLVYRYCVYTDPCPITVVQVQDIVLNLFVQRTLPAEIRMLACIVLLETKPSIALISVISEVLLEEADLQVASFSYSLLKGIAKSRTPDNQHLSTACNIAVKILTPKLGHLSYRYSRNMHFDWFHAKAEINPPPKEHLGELLSSDISLHTDGFAGVTKDHFVFHGINTDLFQCGVELKSKMVIALPWAFDLKLNMKEQKHEMNLTPSKTVTELFSVNSNVFAVLRNIEDPTSFKITPMMPEKEDSQQGLPLARILPTSRDDQAEDSEVKFRQCAVAKIYGTAVCIEAEAKRAHYLHEYPLYYFLGRTRFSYQLEPVKGAKPIEKIQIQVTAGKKHPPGVSELMNLSNRVFKDIRNEVTSCGENNLSNSFPASQNLDAIPEPVVTVKALGLSPPAKPLGYEGIAFYLPTAQRDDIEMIVSEVGEEANWKMCANANVDKSHSSAKAHLRWGAECQTYDVSMRVSAACQPESKPSIYSKINWGALPSVCTTIGQRIQEYVPGISYIMGFYQKYEKNPERQAAVTVAASSPETFDMRVKIPERTFYKKAIPSPVDLVGFEAVNFTMSA</sequence>
<evidence type="ECO:0007829" key="22">
    <source>
        <dbReference type="PeptideAtlas" id="A0A498LLG8"/>
    </source>
</evidence>
<keyword evidence="22" id="KW-1267">Proteomics identification</keyword>
<dbReference type="Pfam" id="PF09172">
    <property type="entry name" value="Vit_open_b-sht"/>
    <property type="match status" value="1"/>
</dbReference>
<evidence type="ECO:0000259" key="17">
    <source>
        <dbReference type="PROSITE" id="PS50221"/>
    </source>
</evidence>
<feature type="disulfide bond" evidence="15">
    <location>
        <begin position="659"/>
        <end position="685"/>
    </location>
</feature>
<dbReference type="GO" id="GO:0045735">
    <property type="term" value="F:nutrient reservoir activity"/>
    <property type="evidence" value="ECO:0007669"/>
    <property type="project" value="UniProtKB-KW"/>
</dbReference>
<dbReference type="InterPro" id="IPR046338">
    <property type="entry name" value="GAIN_dom_sf"/>
</dbReference>
<dbReference type="InterPro" id="IPR000832">
    <property type="entry name" value="GPCR_2_secretin-like"/>
</dbReference>
<feature type="transmembrane region" description="Helical" evidence="16">
    <location>
        <begin position="395"/>
        <end position="418"/>
    </location>
</feature>
<comment type="caution">
    <text evidence="20">The sequence shown here is derived from an EMBL/GenBank/DDBJ whole genome shotgun (WGS) entry which is preliminary data.</text>
</comment>
<dbReference type="SMART" id="SM01170">
    <property type="entry name" value="DUF1944"/>
    <property type="match status" value="1"/>
</dbReference>
<evidence type="ECO:0000259" key="19">
    <source>
        <dbReference type="PROSITE" id="PS51211"/>
    </source>
</evidence>
<dbReference type="InterPro" id="IPR015255">
    <property type="entry name" value="Vitellinogen_open_b-sht"/>
</dbReference>
<dbReference type="InterPro" id="IPR037088">
    <property type="entry name" value="Vitellinogen_b-sht_shell_sf"/>
</dbReference>
<dbReference type="Gene3D" id="2.20.80.10">
    <property type="entry name" value="Lipovitellin-phosvitin complex, chain A, domain 4"/>
    <property type="match status" value="1"/>
</dbReference>
<dbReference type="Pfam" id="PF09175">
    <property type="entry name" value="Vit_b-sht_shell"/>
    <property type="match status" value="1"/>
</dbReference>
<keyword evidence="13 15" id="KW-1015">Disulfide bond</keyword>
<evidence type="ECO:0000256" key="8">
    <source>
        <dbReference type="ARBA" id="ARBA00022737"/>
    </source>
</evidence>
<keyword evidence="12 16" id="KW-0472">Membrane</keyword>
<organism evidence="20 21">
    <name type="scientific">Labeo rohita</name>
    <name type="common">Indian major carp</name>
    <name type="synonym">Cyprinus rohita</name>
    <dbReference type="NCBI Taxonomy" id="84645"/>
    <lineage>
        <taxon>Eukaryota</taxon>
        <taxon>Metazoa</taxon>
        <taxon>Chordata</taxon>
        <taxon>Craniata</taxon>
        <taxon>Vertebrata</taxon>
        <taxon>Euteleostomi</taxon>
        <taxon>Actinopterygii</taxon>
        <taxon>Neopterygii</taxon>
        <taxon>Teleostei</taxon>
        <taxon>Ostariophysi</taxon>
        <taxon>Cypriniformes</taxon>
        <taxon>Cyprinidae</taxon>
        <taxon>Labeoninae</taxon>
        <taxon>Labeonini</taxon>
        <taxon>Labeo</taxon>
    </lineage>
</organism>
<dbReference type="Gene3D" id="2.20.90.10">
    <property type="entry name" value="Vitellinogen, beta-sheet shell domain"/>
    <property type="match status" value="1"/>
</dbReference>
<dbReference type="SMART" id="SM00638">
    <property type="entry name" value="LPD_N"/>
    <property type="match status" value="1"/>
</dbReference>
<dbReference type="InterPro" id="IPR015819">
    <property type="entry name" value="Lipid_transp_b-sht_shell"/>
</dbReference>
<dbReference type="Gene3D" id="1.20.1070.10">
    <property type="entry name" value="Rhodopsin 7-helix transmembrane proteins"/>
    <property type="match status" value="1"/>
</dbReference>
<comment type="caution">
    <text evidence="15">Lacks conserved residue(s) required for the propagation of feature annotation.</text>
</comment>
<dbReference type="PROSITE" id="PS51211">
    <property type="entry name" value="VITELLOGENIN"/>
    <property type="match status" value="1"/>
</dbReference>
<reference evidence="20 21" key="1">
    <citation type="submission" date="2018-03" db="EMBL/GenBank/DDBJ databases">
        <title>Draft genome sequence of Rohu Carp (Labeo rohita).</title>
        <authorList>
            <person name="Das P."/>
            <person name="Kushwaha B."/>
            <person name="Joshi C.G."/>
            <person name="Kumar D."/>
            <person name="Nagpure N.S."/>
            <person name="Sahoo L."/>
            <person name="Das S.P."/>
            <person name="Bit A."/>
            <person name="Patnaik S."/>
            <person name="Meher P.K."/>
            <person name="Jayasankar P."/>
            <person name="Koringa P.G."/>
            <person name="Patel N.V."/>
            <person name="Hinsu A.T."/>
            <person name="Kumar R."/>
            <person name="Pandey M."/>
            <person name="Agarwal S."/>
            <person name="Srivastava S."/>
            <person name="Singh M."/>
            <person name="Iquebal M.A."/>
            <person name="Jaiswal S."/>
            <person name="Angadi U.B."/>
            <person name="Kumar N."/>
            <person name="Raza M."/>
            <person name="Shah T.M."/>
            <person name="Rai A."/>
            <person name="Jena J.K."/>
        </authorList>
    </citation>
    <scope>NUCLEOTIDE SEQUENCE [LARGE SCALE GENOMIC DNA]</scope>
    <source>
        <strain evidence="20">DASCIFA01</strain>
        <tissue evidence="20">Testis</tissue>
    </source>
</reference>
<feature type="transmembrane region" description="Helical" evidence="16">
    <location>
        <begin position="509"/>
        <end position="534"/>
    </location>
</feature>
<evidence type="ECO:0000259" key="18">
    <source>
        <dbReference type="PROSITE" id="PS50261"/>
    </source>
</evidence>
<keyword evidence="20" id="KW-0675">Receptor</keyword>
<feature type="domain" description="GAIN-B" evidence="17">
    <location>
        <begin position="139"/>
        <end position="313"/>
    </location>
</feature>
<keyword evidence="10" id="KW-0106">Calcium</keyword>